<comment type="caution">
    <text evidence="1">The sequence shown here is derived from an EMBL/GenBank/DDBJ whole genome shotgun (WGS) entry which is preliminary data.</text>
</comment>
<evidence type="ECO:0000313" key="1">
    <source>
        <dbReference type="EMBL" id="KKL63901.1"/>
    </source>
</evidence>
<protein>
    <submittedName>
        <fullName evidence="1">Uncharacterized protein</fullName>
    </submittedName>
</protein>
<dbReference type="EMBL" id="LAZR01028010">
    <property type="protein sequence ID" value="KKL63901.1"/>
    <property type="molecule type" value="Genomic_DNA"/>
</dbReference>
<organism evidence="1">
    <name type="scientific">marine sediment metagenome</name>
    <dbReference type="NCBI Taxonomy" id="412755"/>
    <lineage>
        <taxon>unclassified sequences</taxon>
        <taxon>metagenomes</taxon>
        <taxon>ecological metagenomes</taxon>
    </lineage>
</organism>
<dbReference type="AlphaFoldDB" id="A0A0F9ECF4"/>
<accession>A0A0F9ECF4</accession>
<gene>
    <name evidence="1" type="ORF">LCGC14_2170450</name>
</gene>
<proteinExistence type="predicted"/>
<reference evidence="1" key="1">
    <citation type="journal article" date="2015" name="Nature">
        <title>Complex archaea that bridge the gap between prokaryotes and eukaryotes.</title>
        <authorList>
            <person name="Spang A."/>
            <person name="Saw J.H."/>
            <person name="Jorgensen S.L."/>
            <person name="Zaremba-Niedzwiedzka K."/>
            <person name="Martijn J."/>
            <person name="Lind A.E."/>
            <person name="van Eijk R."/>
            <person name="Schleper C."/>
            <person name="Guy L."/>
            <person name="Ettema T.J."/>
        </authorList>
    </citation>
    <scope>NUCLEOTIDE SEQUENCE</scope>
</reference>
<sequence length="77" mass="8506">MLVTLKVDLADGKRTCAKLYIEGHPRGFLSLPTDEFDALVRIMQSGCDTENEMGSGGYSFTLMPRVGEVTHDRKGIE</sequence>
<name>A0A0F9ECF4_9ZZZZ</name>